<accession>A0ABU9LJ72</accession>
<dbReference type="Proteomes" id="UP001398420">
    <property type="component" value="Unassembled WGS sequence"/>
</dbReference>
<protein>
    <recommendedName>
        <fullName evidence="3">DUF402 domain-containing protein</fullName>
    </recommendedName>
</protein>
<evidence type="ECO:0000313" key="2">
    <source>
        <dbReference type="Proteomes" id="UP001398420"/>
    </source>
</evidence>
<comment type="caution">
    <text evidence="1">The sequence shown here is derived from an EMBL/GenBank/DDBJ whole genome shotgun (WGS) entry which is preliminary data.</text>
</comment>
<organism evidence="1 2">
    <name type="scientific">Kurthia gibsonii</name>
    <dbReference type="NCBI Taxonomy" id="33946"/>
    <lineage>
        <taxon>Bacteria</taxon>
        <taxon>Bacillati</taxon>
        <taxon>Bacillota</taxon>
        <taxon>Bacilli</taxon>
        <taxon>Bacillales</taxon>
        <taxon>Caryophanaceae</taxon>
        <taxon>Kurthia</taxon>
    </lineage>
</organism>
<gene>
    <name evidence="1" type="ORF">AAF454_05080</name>
</gene>
<reference evidence="1 2" key="1">
    <citation type="submission" date="2024-04" db="EMBL/GenBank/DDBJ databases">
        <authorList>
            <person name="Wu Y.S."/>
            <person name="Zhang L."/>
        </authorList>
    </citation>
    <scope>NUCLEOTIDE SEQUENCE [LARGE SCALE GENOMIC DNA]</scope>
    <source>
        <strain evidence="1 2">KG-01</strain>
    </source>
</reference>
<sequence>MKLPPGITGFFDGSASFQMMDSKKFRSICYEVSMHPAIKLLTIQEATYPVNYMCAKFVFYNEPIQVVMNAYYPLFTTTVIAEDGHFVFCDLPEEFRLFEQHYQCITVEDLERMIEEHYLEQLSEVEREQVAFWKPERLGEVIFNAWD</sequence>
<dbReference type="RefSeq" id="WP_087680907.1">
    <property type="nucleotide sequence ID" value="NZ_JAWVOH010000004.1"/>
</dbReference>
<name>A0ABU9LJ72_9BACL</name>
<proteinExistence type="predicted"/>
<evidence type="ECO:0000313" key="1">
    <source>
        <dbReference type="EMBL" id="MEL5987784.1"/>
    </source>
</evidence>
<evidence type="ECO:0008006" key="3">
    <source>
        <dbReference type="Google" id="ProtNLM"/>
    </source>
</evidence>
<dbReference type="EMBL" id="JBCEWA010000003">
    <property type="protein sequence ID" value="MEL5987784.1"/>
    <property type="molecule type" value="Genomic_DNA"/>
</dbReference>
<keyword evidence="2" id="KW-1185">Reference proteome</keyword>